<name>A0A1T2KX71_9GAMM</name>
<comment type="caution">
    <text evidence="1">The sequence shown here is derived from an EMBL/GenBank/DDBJ whole genome shotgun (WGS) entry which is preliminary data.</text>
</comment>
<sequence length="475" mass="51646">MATRDTDPERKIVSVTAKLTAHVLEVGDLVRLDTLRANIDINAEVVAIGPRILSGQGAGRLQLTLETIRDNNAPLVDMPLQTSLVMRKGTGVATFTNASTTRTYIQDGILKYAAVNEPRFEKNGLLMEGPRTNYLTSSSDFVNPGWSKVAGVNVTPSDALAPDGTLSASKVEDLNSTDWSYIQRVGAVVDDTAPRTASLFIEKDDNEARFPLLRLGYYGGDITYGDLSVNTKTGEIFSKHNTIRANISDENPNYWRVEFTVVNNGTGNNGCYLGVFPAASATLGGAYSTTINGSIHAWGSQVEDGDFASSYIPTDTAPATRSQDQLWIPHTDNISETVNGHFSILADVNLLGYDDVAQAVYWVEGEQWRVLYASVAASGSGDEPTMFKQNGFPISGEERIPLHEVHRLAHVFDGTQQQMYLDGRLLISNNNVATTGTPNKISIGCANIGNRELFGHLKNFRIYGEALSPEQMKVS</sequence>
<dbReference type="RefSeq" id="WP_078485962.1">
    <property type="nucleotide sequence ID" value="NZ_MPRJ01000010.1"/>
</dbReference>
<dbReference type="Gene3D" id="2.60.120.200">
    <property type="match status" value="1"/>
</dbReference>
<reference evidence="1 2" key="1">
    <citation type="submission" date="2016-11" db="EMBL/GenBank/DDBJ databases">
        <title>Mixed transmission modes and dynamic genome evolution in an obligate animal-bacterial symbiosis.</title>
        <authorList>
            <person name="Russell S.L."/>
            <person name="Corbett-Detig R.B."/>
            <person name="Cavanaugh C.M."/>
        </authorList>
    </citation>
    <scope>NUCLEOTIDE SEQUENCE [LARGE SCALE GENOMIC DNA]</scope>
    <source>
        <strain evidence="1">Se-Cadez</strain>
    </source>
</reference>
<keyword evidence="2" id="KW-1185">Reference proteome</keyword>
<dbReference type="EMBL" id="MPRJ01000010">
    <property type="protein sequence ID" value="OOZ37445.1"/>
    <property type="molecule type" value="Genomic_DNA"/>
</dbReference>
<proteinExistence type="predicted"/>
<dbReference type="InterPro" id="IPR013320">
    <property type="entry name" value="ConA-like_dom_sf"/>
</dbReference>
<dbReference type="SUPFAM" id="SSF49899">
    <property type="entry name" value="Concanavalin A-like lectins/glucanases"/>
    <property type="match status" value="1"/>
</dbReference>
<protein>
    <recommendedName>
        <fullName evidence="3">LamG-like jellyroll fold domain-containing protein</fullName>
    </recommendedName>
</protein>
<dbReference type="OrthoDB" id="9810174at2"/>
<dbReference type="Pfam" id="PF13385">
    <property type="entry name" value="Laminin_G_3"/>
    <property type="match status" value="1"/>
</dbReference>
<evidence type="ECO:0000313" key="2">
    <source>
        <dbReference type="Proteomes" id="UP000190896"/>
    </source>
</evidence>
<accession>A0A1T2KX71</accession>
<dbReference type="Proteomes" id="UP000190896">
    <property type="component" value="Unassembled WGS sequence"/>
</dbReference>
<evidence type="ECO:0008006" key="3">
    <source>
        <dbReference type="Google" id="ProtNLM"/>
    </source>
</evidence>
<gene>
    <name evidence="1" type="ORF">BOW51_02570</name>
</gene>
<evidence type="ECO:0000313" key="1">
    <source>
        <dbReference type="EMBL" id="OOZ37445.1"/>
    </source>
</evidence>
<dbReference type="AlphaFoldDB" id="A0A1T2KX71"/>
<organism evidence="1 2">
    <name type="scientific">Solemya velesiana gill symbiont</name>
    <dbReference type="NCBI Taxonomy" id="1918948"/>
    <lineage>
        <taxon>Bacteria</taxon>
        <taxon>Pseudomonadati</taxon>
        <taxon>Pseudomonadota</taxon>
        <taxon>Gammaproteobacteria</taxon>
        <taxon>sulfur-oxidizing symbionts</taxon>
    </lineage>
</organism>